<accession>A0A9P5X6J7</accession>
<dbReference type="Pfam" id="PF20411">
    <property type="entry name" value="DUF6697"/>
    <property type="match status" value="1"/>
</dbReference>
<feature type="coiled-coil region" evidence="1">
    <location>
        <begin position="7"/>
        <end position="48"/>
    </location>
</feature>
<evidence type="ECO:0000313" key="4">
    <source>
        <dbReference type="EMBL" id="KAF9444297.1"/>
    </source>
</evidence>
<dbReference type="EMBL" id="MU151387">
    <property type="protein sequence ID" value="KAF9444297.1"/>
    <property type="molecule type" value="Genomic_DNA"/>
</dbReference>
<evidence type="ECO:0000313" key="5">
    <source>
        <dbReference type="Proteomes" id="UP000807342"/>
    </source>
</evidence>
<evidence type="ECO:0000256" key="2">
    <source>
        <dbReference type="SAM" id="MobiDB-lite"/>
    </source>
</evidence>
<dbReference type="OrthoDB" id="3060478at2759"/>
<feature type="region of interest" description="Disordered" evidence="2">
    <location>
        <begin position="259"/>
        <end position="281"/>
    </location>
</feature>
<dbReference type="Proteomes" id="UP000807342">
    <property type="component" value="Unassembled WGS sequence"/>
</dbReference>
<dbReference type="InterPro" id="IPR046520">
    <property type="entry name" value="DUF6697"/>
</dbReference>
<evidence type="ECO:0000259" key="3">
    <source>
        <dbReference type="Pfam" id="PF20411"/>
    </source>
</evidence>
<dbReference type="AlphaFoldDB" id="A0A9P5X6J7"/>
<gene>
    <name evidence="4" type="ORF">P691DRAFT_350677</name>
</gene>
<feature type="domain" description="DUF6697" evidence="3">
    <location>
        <begin position="214"/>
        <end position="253"/>
    </location>
</feature>
<name>A0A9P5X6J7_9AGAR</name>
<evidence type="ECO:0000256" key="1">
    <source>
        <dbReference type="SAM" id="Coils"/>
    </source>
</evidence>
<comment type="caution">
    <text evidence="4">The sequence shown here is derived from an EMBL/GenBank/DDBJ whole genome shotgun (WGS) entry which is preliminary data.</text>
</comment>
<reference evidence="4" key="1">
    <citation type="submission" date="2020-11" db="EMBL/GenBank/DDBJ databases">
        <authorList>
            <consortium name="DOE Joint Genome Institute"/>
            <person name="Ahrendt S."/>
            <person name="Riley R."/>
            <person name="Andreopoulos W."/>
            <person name="Labutti K."/>
            <person name="Pangilinan J."/>
            <person name="Ruiz-Duenas F.J."/>
            <person name="Barrasa J.M."/>
            <person name="Sanchez-Garcia M."/>
            <person name="Camarero S."/>
            <person name="Miyauchi S."/>
            <person name="Serrano A."/>
            <person name="Linde D."/>
            <person name="Babiker R."/>
            <person name="Drula E."/>
            <person name="Ayuso-Fernandez I."/>
            <person name="Pacheco R."/>
            <person name="Padilla G."/>
            <person name="Ferreira P."/>
            <person name="Barriuso J."/>
            <person name="Kellner H."/>
            <person name="Castanera R."/>
            <person name="Alfaro M."/>
            <person name="Ramirez L."/>
            <person name="Pisabarro A.G."/>
            <person name="Kuo A."/>
            <person name="Tritt A."/>
            <person name="Lipzen A."/>
            <person name="He G."/>
            <person name="Yan M."/>
            <person name="Ng V."/>
            <person name="Cullen D."/>
            <person name="Martin F."/>
            <person name="Rosso M.-N."/>
            <person name="Henrissat B."/>
            <person name="Hibbett D."/>
            <person name="Martinez A.T."/>
            <person name="Grigoriev I.V."/>
        </authorList>
    </citation>
    <scope>NUCLEOTIDE SEQUENCE</scope>
    <source>
        <strain evidence="4">MF-IS2</strain>
    </source>
</reference>
<keyword evidence="5" id="KW-1185">Reference proteome</keyword>
<protein>
    <recommendedName>
        <fullName evidence="3">DUF6697 domain-containing protein</fullName>
    </recommendedName>
</protein>
<proteinExistence type="predicted"/>
<sequence length="281" mass="32572">MHKEKQIKAFRDEVLSLKCERESAREEARKSKELYKQLRRRTEDLEKIVKDQGKSDYGRAVQNPFDIISSLPLCLKRPAHGTLVPIAKKGVQLREYLLSRTDTQAYANTVLFLPGRFSWCTTARTYHHALAFGPTHTFNIQSRQWEKGTFMEPLYGQTREFFYEDKGDVFYSGTYRCIRLDNPIINWPEPGVQGLVPYIMAETALSEDFRNAPCSHAHKGTVSKLYREGVLKLECMGLQCVGFDKELYKHLVAQYQHNSPTKEKKRSASVEEDKARKRKKT</sequence>
<feature type="compositionally biased region" description="Basic and acidic residues" evidence="2">
    <location>
        <begin position="260"/>
        <end position="275"/>
    </location>
</feature>
<keyword evidence="1" id="KW-0175">Coiled coil</keyword>
<organism evidence="4 5">
    <name type="scientific">Macrolepiota fuliginosa MF-IS2</name>
    <dbReference type="NCBI Taxonomy" id="1400762"/>
    <lineage>
        <taxon>Eukaryota</taxon>
        <taxon>Fungi</taxon>
        <taxon>Dikarya</taxon>
        <taxon>Basidiomycota</taxon>
        <taxon>Agaricomycotina</taxon>
        <taxon>Agaricomycetes</taxon>
        <taxon>Agaricomycetidae</taxon>
        <taxon>Agaricales</taxon>
        <taxon>Agaricineae</taxon>
        <taxon>Agaricaceae</taxon>
        <taxon>Macrolepiota</taxon>
    </lineage>
</organism>